<evidence type="ECO:0000256" key="1">
    <source>
        <dbReference type="ARBA" id="ARBA00022574"/>
    </source>
</evidence>
<dbReference type="PROSITE" id="PS50082">
    <property type="entry name" value="WD_REPEATS_2"/>
    <property type="match status" value="4"/>
</dbReference>
<dbReference type="EMBL" id="JACAZI010000004">
    <property type="protein sequence ID" value="KAF7363057.1"/>
    <property type="molecule type" value="Genomic_DNA"/>
</dbReference>
<keyword evidence="1 3" id="KW-0853">WD repeat</keyword>
<dbReference type="SUPFAM" id="SSF50978">
    <property type="entry name" value="WD40 repeat-like"/>
    <property type="match status" value="1"/>
</dbReference>
<feature type="repeat" description="WD" evidence="3">
    <location>
        <begin position="194"/>
        <end position="235"/>
    </location>
</feature>
<evidence type="ECO:0000256" key="2">
    <source>
        <dbReference type="ARBA" id="ARBA00022737"/>
    </source>
</evidence>
<keyword evidence="2" id="KW-0677">Repeat</keyword>
<dbReference type="InterPro" id="IPR001680">
    <property type="entry name" value="WD40_rpt"/>
</dbReference>
<dbReference type="PRINTS" id="PR00320">
    <property type="entry name" value="GPROTEINBRPT"/>
</dbReference>
<protein>
    <submittedName>
        <fullName evidence="4">WD40 repeat-like protein</fullName>
    </submittedName>
</protein>
<dbReference type="Gene3D" id="2.130.10.10">
    <property type="entry name" value="YVTN repeat-like/Quinoprotein amine dehydrogenase"/>
    <property type="match status" value="2"/>
</dbReference>
<feature type="repeat" description="WD" evidence="3">
    <location>
        <begin position="121"/>
        <end position="162"/>
    </location>
</feature>
<dbReference type="InterPro" id="IPR015943">
    <property type="entry name" value="WD40/YVTN_repeat-like_dom_sf"/>
</dbReference>
<dbReference type="PANTHER" id="PTHR22847:SF637">
    <property type="entry name" value="WD REPEAT DOMAIN 5B"/>
    <property type="match status" value="1"/>
</dbReference>
<dbReference type="AlphaFoldDB" id="A0A8H7D873"/>
<proteinExistence type="predicted"/>
<feature type="repeat" description="WD" evidence="3">
    <location>
        <begin position="50"/>
        <end position="78"/>
    </location>
</feature>
<dbReference type="SMART" id="SM00320">
    <property type="entry name" value="WD40"/>
    <property type="match status" value="5"/>
</dbReference>
<dbReference type="InterPro" id="IPR036322">
    <property type="entry name" value="WD40_repeat_dom_sf"/>
</dbReference>
<name>A0A8H7D873_9AGAR</name>
<evidence type="ECO:0000256" key="3">
    <source>
        <dbReference type="PROSITE-ProRule" id="PRU00221"/>
    </source>
</evidence>
<dbReference type="PROSITE" id="PS50294">
    <property type="entry name" value="WD_REPEATS_REGION"/>
    <property type="match status" value="3"/>
</dbReference>
<sequence>MLSLLLPSHLVMGSGLRPGRKTLQYACGKQEQVSLLLLHLKGTASLYVVSPDGEQLASGSNNTTVRIWDSRTGVLVAGPIKHSTWVTSVTFSPNGEWIVSGCDDSNVYVWNLRTGAQIGVLEGHSGYVLSISFSPNGDRIVSGSEDRTLRVWNVHTKGEVAVLGEGFTARVQSVGVGNPIMLPSSQILGVPLLFEGHNSSVRCAAFSPDGERIVSGSQDKTVRMWGSKTGALLAEPIQHDDMIDSVAFSSDGEWIVSGSGETVQV</sequence>
<dbReference type="Proteomes" id="UP000620124">
    <property type="component" value="Unassembled WGS sequence"/>
</dbReference>
<dbReference type="OrthoDB" id="2615105at2759"/>
<dbReference type="Pfam" id="PF00400">
    <property type="entry name" value="WD40"/>
    <property type="match status" value="5"/>
</dbReference>
<dbReference type="PROSITE" id="PS00678">
    <property type="entry name" value="WD_REPEATS_1"/>
    <property type="match status" value="3"/>
</dbReference>
<accession>A0A8H7D873</accession>
<dbReference type="GO" id="GO:1990234">
    <property type="term" value="C:transferase complex"/>
    <property type="evidence" value="ECO:0007669"/>
    <property type="project" value="UniProtKB-ARBA"/>
</dbReference>
<dbReference type="CDD" id="cd00200">
    <property type="entry name" value="WD40"/>
    <property type="match status" value="1"/>
</dbReference>
<comment type="caution">
    <text evidence="4">The sequence shown here is derived from an EMBL/GenBank/DDBJ whole genome shotgun (WGS) entry which is preliminary data.</text>
</comment>
<gene>
    <name evidence="4" type="ORF">MVEN_00657900</name>
</gene>
<evidence type="ECO:0000313" key="5">
    <source>
        <dbReference type="Proteomes" id="UP000620124"/>
    </source>
</evidence>
<evidence type="ECO:0000313" key="4">
    <source>
        <dbReference type="EMBL" id="KAF7363057.1"/>
    </source>
</evidence>
<dbReference type="InterPro" id="IPR020472">
    <property type="entry name" value="WD40_PAC1"/>
</dbReference>
<organism evidence="4 5">
    <name type="scientific">Mycena venus</name>
    <dbReference type="NCBI Taxonomy" id="2733690"/>
    <lineage>
        <taxon>Eukaryota</taxon>
        <taxon>Fungi</taxon>
        <taxon>Dikarya</taxon>
        <taxon>Basidiomycota</taxon>
        <taxon>Agaricomycotina</taxon>
        <taxon>Agaricomycetes</taxon>
        <taxon>Agaricomycetidae</taxon>
        <taxon>Agaricales</taxon>
        <taxon>Marasmiineae</taxon>
        <taxon>Mycenaceae</taxon>
        <taxon>Mycena</taxon>
    </lineage>
</organism>
<reference evidence="4" key="1">
    <citation type="submission" date="2020-05" db="EMBL/GenBank/DDBJ databases">
        <title>Mycena genomes resolve the evolution of fungal bioluminescence.</title>
        <authorList>
            <person name="Tsai I.J."/>
        </authorList>
    </citation>
    <scope>NUCLEOTIDE SEQUENCE</scope>
    <source>
        <strain evidence="4">CCC161011</strain>
    </source>
</reference>
<dbReference type="PANTHER" id="PTHR22847">
    <property type="entry name" value="WD40 REPEAT PROTEIN"/>
    <property type="match status" value="1"/>
</dbReference>
<keyword evidence="5" id="KW-1185">Reference proteome</keyword>
<feature type="repeat" description="WD" evidence="3">
    <location>
        <begin position="79"/>
        <end position="120"/>
    </location>
</feature>
<dbReference type="InterPro" id="IPR019775">
    <property type="entry name" value="WD40_repeat_CS"/>
</dbReference>